<dbReference type="OMA" id="WTFVETG"/>
<dbReference type="EMBL" id="DS268422">
    <property type="protein sequence ID" value="EFO89934.1"/>
    <property type="molecule type" value="Genomic_DNA"/>
</dbReference>
<keyword evidence="14" id="KW-1185">Reference proteome</keyword>
<evidence type="ECO:0000256" key="2">
    <source>
        <dbReference type="ARBA" id="ARBA00022448"/>
    </source>
</evidence>
<evidence type="ECO:0000256" key="8">
    <source>
        <dbReference type="RuleBase" id="RU003857"/>
    </source>
</evidence>
<dbReference type="GO" id="GO:0022841">
    <property type="term" value="F:potassium ion leak channel activity"/>
    <property type="evidence" value="ECO:0007669"/>
    <property type="project" value="TreeGrafter"/>
</dbReference>
<dbReference type="Pfam" id="PF07885">
    <property type="entry name" value="Ion_trans_2"/>
    <property type="match status" value="2"/>
</dbReference>
<evidence type="ECO:0000256" key="7">
    <source>
        <dbReference type="ARBA" id="ARBA00023303"/>
    </source>
</evidence>
<feature type="transmembrane region" description="Helical" evidence="10">
    <location>
        <begin position="538"/>
        <end position="559"/>
    </location>
</feature>
<keyword evidence="2 8" id="KW-0813">Transport</keyword>
<feature type="transmembrane region" description="Helical" evidence="10">
    <location>
        <begin position="420"/>
        <end position="438"/>
    </location>
</feature>
<dbReference type="eggNOG" id="KOG1418">
    <property type="taxonomic scope" value="Eukaryota"/>
</dbReference>
<accession>E3M266</accession>
<dbReference type="AlphaFoldDB" id="E3M266"/>
<dbReference type="PANTHER" id="PTHR11003:SF347">
    <property type="entry name" value="POTASSIUM CHANNEL DOMAIN-CONTAINING PROTEIN"/>
    <property type="match status" value="1"/>
</dbReference>
<sequence>MRISPLLLLFTLIIFLMKNSHFAAVNKCDFCVKVLQCVYGQLGKSVGSKRLLEHKLVGTCKRYPEYRKTCLSMAKSNIPKIFNDLQPGTYDPVKTCTDLKVNITSGKKKQVSFSVPDENDPPPAVVVVDTTEMNGPASQLMNYPIVRRDTIIDENAMQHLLLHESIWSHAFKKKRKRGASVNRPSKLKRFVSLLQIIYDKSRVHYIVPIILLIAYSVLGGLIFWSIERPNEELMLADKRNYIAALTDDLVEVLMQIHNRLIDFNRAYSNNTYLLMIHYRGYRKFALNQIHKSVYWYTLSTFYLTEHEMHKVVALRPKNPEQLWKRHFESNFGRIRALKNYTEQLCLRCWELGVEGANHGWTRYNYSLMVNQSVEEYNNSVGLGHVLTPVWTFWNAMFLAVTTYTTIGYGNITAKTKLGKLAAMVYAVVGIPLVLMILHKSGRLFLMGLEHMWDFILRITDSFCVGSGKQRVRNTGEDRISEMPLILAIGVAFGWMFLCAAIFLRFEKDWDYFKSFYFFFCSLTTIGYGDVTPTNSEDMFIIFGLIIIGLSLVSMCINVIQLKLEKLFEELLLTLMEELNADPDGTRLKAGTIGAREMWRAWKKRREKLSNGLEKAKGARNAANKASENFVKMLPFSRKRERQHLIAELQKKLQRKEKSTQTDFGYPHCEEAYTETSDVDSCITDFRHSVISDKCNALYRSNETIWNTFSATHHLLLIPDGPICGPSRCESRPVVAMAEASLCSSSSVNPSSYPSSHRLSSTIPSSSPGSRTSAPSAASSAKSAPAASPSRQPPVVDFDPSRRWTFVATNRNNQRGYPRGLVVPYMYTRPLSSTVHTTEVRRLLAEIEARLQDCRSLATPTNSIRGTVSERSFSRSVVSDTSIPEEL</sequence>
<feature type="domain" description="Potassium channel" evidence="12">
    <location>
        <begin position="492"/>
        <end position="563"/>
    </location>
</feature>
<dbReference type="GO" id="GO:0030322">
    <property type="term" value="P:stabilization of membrane potential"/>
    <property type="evidence" value="ECO:0007669"/>
    <property type="project" value="TreeGrafter"/>
</dbReference>
<comment type="subcellular location">
    <subcellularLocation>
        <location evidence="1">Membrane</location>
        <topology evidence="1">Multi-pass membrane protein</topology>
    </subcellularLocation>
</comment>
<evidence type="ECO:0000313" key="13">
    <source>
        <dbReference type="EMBL" id="EFO89934.1"/>
    </source>
</evidence>
<dbReference type="OrthoDB" id="297496at2759"/>
<dbReference type="FunCoup" id="E3M266">
    <property type="interactions" value="6"/>
</dbReference>
<dbReference type="SUPFAM" id="SSF81324">
    <property type="entry name" value="Voltage-gated potassium channels"/>
    <property type="match status" value="2"/>
</dbReference>
<evidence type="ECO:0000256" key="10">
    <source>
        <dbReference type="SAM" id="Phobius"/>
    </source>
</evidence>
<dbReference type="GO" id="GO:0005886">
    <property type="term" value="C:plasma membrane"/>
    <property type="evidence" value="ECO:0007669"/>
    <property type="project" value="TreeGrafter"/>
</dbReference>
<evidence type="ECO:0000256" key="4">
    <source>
        <dbReference type="ARBA" id="ARBA00022989"/>
    </source>
</evidence>
<keyword evidence="4 10" id="KW-1133">Transmembrane helix</keyword>
<dbReference type="SUPFAM" id="SSF47862">
    <property type="entry name" value="Saposin"/>
    <property type="match status" value="1"/>
</dbReference>
<dbReference type="InterPro" id="IPR011001">
    <property type="entry name" value="Saposin-like"/>
</dbReference>
<dbReference type="HOGENOM" id="CLU_013703_0_0_1"/>
<keyword evidence="5 8" id="KW-0406">Ion transport</keyword>
<dbReference type="InParanoid" id="E3M266"/>
<protein>
    <submittedName>
        <fullName evidence="13">CRE-TWK-44 protein</fullName>
    </submittedName>
</protein>
<comment type="similarity">
    <text evidence="8">Belongs to the two pore domain potassium channel (TC 1.A.1.8) family.</text>
</comment>
<evidence type="ECO:0000256" key="11">
    <source>
        <dbReference type="SAM" id="SignalP"/>
    </source>
</evidence>
<organism evidence="14">
    <name type="scientific">Caenorhabditis remanei</name>
    <name type="common">Caenorhabditis vulgaris</name>
    <dbReference type="NCBI Taxonomy" id="31234"/>
    <lineage>
        <taxon>Eukaryota</taxon>
        <taxon>Metazoa</taxon>
        <taxon>Ecdysozoa</taxon>
        <taxon>Nematoda</taxon>
        <taxon>Chromadorea</taxon>
        <taxon>Rhabditida</taxon>
        <taxon>Rhabditina</taxon>
        <taxon>Rhabditomorpha</taxon>
        <taxon>Rhabditoidea</taxon>
        <taxon>Rhabditidae</taxon>
        <taxon>Peloderinae</taxon>
        <taxon>Caenorhabditis</taxon>
    </lineage>
</organism>
<feature type="transmembrane region" description="Helical" evidence="10">
    <location>
        <begin position="205"/>
        <end position="226"/>
    </location>
</feature>
<evidence type="ECO:0000259" key="12">
    <source>
        <dbReference type="Pfam" id="PF07885"/>
    </source>
</evidence>
<dbReference type="PANTHER" id="PTHR11003">
    <property type="entry name" value="POTASSIUM CHANNEL, SUBFAMILY K"/>
    <property type="match status" value="1"/>
</dbReference>
<dbReference type="FunFam" id="1.10.287.70:FF:000256">
    <property type="entry name" value="TWiK family of potassium channels"/>
    <property type="match status" value="1"/>
</dbReference>
<feature type="region of interest" description="Disordered" evidence="9">
    <location>
        <begin position="744"/>
        <end position="796"/>
    </location>
</feature>
<gene>
    <name evidence="13" type="primary">Cre-twk-44</name>
    <name evidence="13" type="ORF">CRE_07516</name>
</gene>
<feature type="region of interest" description="Disordered" evidence="9">
    <location>
        <begin position="867"/>
        <end position="886"/>
    </location>
</feature>
<dbReference type="PRINTS" id="PR01333">
    <property type="entry name" value="2POREKCHANEL"/>
</dbReference>
<feature type="transmembrane region" description="Helical" evidence="10">
    <location>
        <begin position="484"/>
        <end position="503"/>
    </location>
</feature>
<reference evidence="13" key="1">
    <citation type="submission" date="2007-07" db="EMBL/GenBank/DDBJ databases">
        <title>PCAP assembly of the Caenorhabditis remanei genome.</title>
        <authorList>
            <consortium name="The Caenorhabditis remanei Sequencing Consortium"/>
            <person name="Wilson R.K."/>
        </authorList>
    </citation>
    <scope>NUCLEOTIDE SEQUENCE [LARGE SCALE GENOMIC DNA]</scope>
    <source>
        <strain evidence="13">PB4641</strain>
    </source>
</reference>
<dbReference type="InterPro" id="IPR003280">
    <property type="entry name" value="2pore_dom_K_chnl"/>
</dbReference>
<evidence type="ECO:0000256" key="6">
    <source>
        <dbReference type="ARBA" id="ARBA00023136"/>
    </source>
</evidence>
<dbReference type="GO" id="GO:0015271">
    <property type="term" value="F:outward rectifier potassium channel activity"/>
    <property type="evidence" value="ECO:0007669"/>
    <property type="project" value="TreeGrafter"/>
</dbReference>
<feature type="compositionally biased region" description="Low complexity" evidence="9">
    <location>
        <begin position="868"/>
        <end position="878"/>
    </location>
</feature>
<evidence type="ECO:0000256" key="9">
    <source>
        <dbReference type="SAM" id="MobiDB-lite"/>
    </source>
</evidence>
<keyword evidence="7 8" id="KW-0407">Ion channel</keyword>
<dbReference type="Gene3D" id="1.10.225.10">
    <property type="entry name" value="Saposin-like"/>
    <property type="match status" value="1"/>
</dbReference>
<dbReference type="Proteomes" id="UP000008281">
    <property type="component" value="Unassembled WGS sequence"/>
</dbReference>
<name>E3M266_CAERE</name>
<feature type="compositionally biased region" description="Low complexity" evidence="9">
    <location>
        <begin position="744"/>
        <end position="793"/>
    </location>
</feature>
<evidence type="ECO:0000313" key="14">
    <source>
        <dbReference type="Proteomes" id="UP000008281"/>
    </source>
</evidence>
<keyword evidence="11" id="KW-0732">Signal</keyword>
<dbReference type="Gene3D" id="1.10.287.70">
    <property type="match status" value="1"/>
</dbReference>
<evidence type="ECO:0000256" key="5">
    <source>
        <dbReference type="ARBA" id="ARBA00023065"/>
    </source>
</evidence>
<feature type="signal peptide" evidence="11">
    <location>
        <begin position="1"/>
        <end position="23"/>
    </location>
</feature>
<keyword evidence="3 8" id="KW-0812">Transmembrane</keyword>
<dbReference type="STRING" id="31234.E3M266"/>
<proteinExistence type="inferred from homology"/>
<evidence type="ECO:0000256" key="1">
    <source>
        <dbReference type="ARBA" id="ARBA00004141"/>
    </source>
</evidence>
<feature type="domain" description="Potassium channel" evidence="12">
    <location>
        <begin position="388"/>
        <end position="444"/>
    </location>
</feature>
<dbReference type="InterPro" id="IPR013099">
    <property type="entry name" value="K_chnl_dom"/>
</dbReference>
<keyword evidence="6 10" id="KW-0472">Membrane</keyword>
<feature type="chain" id="PRO_5003175026" evidence="11">
    <location>
        <begin position="24"/>
        <end position="886"/>
    </location>
</feature>
<evidence type="ECO:0000256" key="3">
    <source>
        <dbReference type="ARBA" id="ARBA00022692"/>
    </source>
</evidence>